<proteinExistence type="predicted"/>
<evidence type="ECO:0000259" key="2">
    <source>
        <dbReference type="Pfam" id="PF03184"/>
    </source>
</evidence>
<sequence length="506" mass="57640">MIEFLCIRQPKSLKSHIVLCKKGTADQNKQVLVSEENPVFSPDQERILADHLIHMTNLFYGLDSMKFRKIAYECAEQLKIPHNFNNESKCTGPDWLEGFLKKDTNISVRKPESTSINKIEGFNKEEVELFYKNIEKLMVKNEYEAHQIFNMDETGVSTVQEPGKILAKTGQKQVGTVTSWEREKTVTVVCAMSSAGVYVPHMFIYPRQRHSPLLEKDGPPGAIYDCSKNGWTNESLFFKWLQHFKTFVKPCEDNKILLILDNHNSHSTLEAYEFCKANYITMLSIPPHSSHRLQALDITFFGPLKKAYNRECDLYLKLKNLIKITPYDIAGLFQKAYSKVASMDKAISGFRATGISPINTNIFNEDDYYVMNTAATNTVDDTVDAQDSNQPNQSTAIPDYVEEIQSHETFTSENAHNNDEYIRKNVPSASSDLNSVLALISPEPSTSREVRKRTHKQHLQVITASPNKTVLEEKNKKRLMKENKAPKGKGKNIREGKKKTINEATK</sequence>
<dbReference type="InterPro" id="IPR004875">
    <property type="entry name" value="DDE_SF_endonuclease_dom"/>
</dbReference>
<organism evidence="3 4">
    <name type="scientific">Ignelater luminosus</name>
    <name type="common">Cucubano</name>
    <name type="synonym">Pyrophorus luminosus</name>
    <dbReference type="NCBI Taxonomy" id="2038154"/>
    <lineage>
        <taxon>Eukaryota</taxon>
        <taxon>Metazoa</taxon>
        <taxon>Ecdysozoa</taxon>
        <taxon>Arthropoda</taxon>
        <taxon>Hexapoda</taxon>
        <taxon>Insecta</taxon>
        <taxon>Pterygota</taxon>
        <taxon>Neoptera</taxon>
        <taxon>Endopterygota</taxon>
        <taxon>Coleoptera</taxon>
        <taxon>Polyphaga</taxon>
        <taxon>Elateriformia</taxon>
        <taxon>Elateroidea</taxon>
        <taxon>Elateridae</taxon>
        <taxon>Agrypninae</taxon>
        <taxon>Pyrophorini</taxon>
        <taxon>Ignelater</taxon>
    </lineage>
</organism>
<name>A0A8K0C9M4_IGNLU</name>
<dbReference type="PANTHER" id="PTHR19303:SF71">
    <property type="entry name" value="ZINC FINGER PHD-TYPE DOMAIN-CONTAINING PROTEIN"/>
    <property type="match status" value="1"/>
</dbReference>
<gene>
    <name evidence="3" type="ORF">ILUMI_22969</name>
</gene>
<dbReference type="GO" id="GO:0005634">
    <property type="term" value="C:nucleus"/>
    <property type="evidence" value="ECO:0007669"/>
    <property type="project" value="TreeGrafter"/>
</dbReference>
<dbReference type="Gene3D" id="3.30.420.10">
    <property type="entry name" value="Ribonuclease H-like superfamily/Ribonuclease H"/>
    <property type="match status" value="1"/>
</dbReference>
<dbReference type="GO" id="GO:0003677">
    <property type="term" value="F:DNA binding"/>
    <property type="evidence" value="ECO:0007669"/>
    <property type="project" value="TreeGrafter"/>
</dbReference>
<dbReference type="AlphaFoldDB" id="A0A8K0C9M4"/>
<keyword evidence="4" id="KW-1185">Reference proteome</keyword>
<evidence type="ECO:0000313" key="4">
    <source>
        <dbReference type="Proteomes" id="UP000801492"/>
    </source>
</evidence>
<protein>
    <recommendedName>
        <fullName evidence="2">DDE-1 domain-containing protein</fullName>
    </recommendedName>
</protein>
<dbReference type="Proteomes" id="UP000801492">
    <property type="component" value="Unassembled WGS sequence"/>
</dbReference>
<evidence type="ECO:0000313" key="3">
    <source>
        <dbReference type="EMBL" id="KAF2883194.1"/>
    </source>
</evidence>
<reference evidence="3" key="1">
    <citation type="submission" date="2019-08" db="EMBL/GenBank/DDBJ databases">
        <title>The genome of the North American firefly Photinus pyralis.</title>
        <authorList>
            <consortium name="Photinus pyralis genome working group"/>
            <person name="Fallon T.R."/>
            <person name="Sander Lower S.E."/>
            <person name="Weng J.-K."/>
        </authorList>
    </citation>
    <scope>NUCLEOTIDE SEQUENCE</scope>
    <source>
        <strain evidence="3">TRF0915ILg1</strain>
        <tissue evidence="3">Whole body</tissue>
    </source>
</reference>
<dbReference type="InterPro" id="IPR050863">
    <property type="entry name" value="CenT-Element_Derived"/>
</dbReference>
<feature type="compositionally biased region" description="Basic and acidic residues" evidence="1">
    <location>
        <begin position="492"/>
        <end position="506"/>
    </location>
</feature>
<accession>A0A8K0C9M4</accession>
<feature type="domain" description="DDE-1" evidence="2">
    <location>
        <begin position="183"/>
        <end position="316"/>
    </location>
</feature>
<comment type="caution">
    <text evidence="3">The sequence shown here is derived from an EMBL/GenBank/DDBJ whole genome shotgun (WGS) entry which is preliminary data.</text>
</comment>
<dbReference type="PANTHER" id="PTHR19303">
    <property type="entry name" value="TRANSPOSON"/>
    <property type="match status" value="1"/>
</dbReference>
<dbReference type="OrthoDB" id="7489787at2759"/>
<dbReference type="InterPro" id="IPR036397">
    <property type="entry name" value="RNaseH_sf"/>
</dbReference>
<dbReference type="EMBL" id="VTPC01090545">
    <property type="protein sequence ID" value="KAF2883194.1"/>
    <property type="molecule type" value="Genomic_DNA"/>
</dbReference>
<evidence type="ECO:0000256" key="1">
    <source>
        <dbReference type="SAM" id="MobiDB-lite"/>
    </source>
</evidence>
<feature type="region of interest" description="Disordered" evidence="1">
    <location>
        <begin position="466"/>
        <end position="506"/>
    </location>
</feature>
<feature type="compositionally biased region" description="Basic and acidic residues" evidence="1">
    <location>
        <begin position="470"/>
        <end position="485"/>
    </location>
</feature>
<dbReference type="Pfam" id="PF03184">
    <property type="entry name" value="DDE_1"/>
    <property type="match status" value="1"/>
</dbReference>